<dbReference type="Proteomes" id="UP000609346">
    <property type="component" value="Unassembled WGS sequence"/>
</dbReference>
<feature type="transmembrane region" description="Helical" evidence="1">
    <location>
        <begin position="33"/>
        <end position="53"/>
    </location>
</feature>
<dbReference type="EMBL" id="JACXZA010000002">
    <property type="protein sequence ID" value="MBD3919324.1"/>
    <property type="molecule type" value="Genomic_DNA"/>
</dbReference>
<comment type="caution">
    <text evidence="2">The sequence shown here is derived from an EMBL/GenBank/DDBJ whole genome shotgun (WGS) entry which is preliminary data.</text>
</comment>
<reference evidence="2 3" key="1">
    <citation type="submission" date="2020-09" db="EMBL/GenBank/DDBJ databases">
        <title>Paenibacillus sp. strain PR3 16S rRNA gene Genome sequencing and assembly.</title>
        <authorList>
            <person name="Kim J."/>
        </authorList>
    </citation>
    <scope>NUCLEOTIDE SEQUENCE [LARGE SCALE GENOMIC DNA]</scope>
    <source>
        <strain evidence="2 3">PR3</strain>
    </source>
</reference>
<proteinExistence type="predicted"/>
<keyword evidence="1" id="KW-1133">Transmembrane helix</keyword>
<accession>A0ABR8MYR3</accession>
<feature type="transmembrane region" description="Helical" evidence="1">
    <location>
        <begin position="6"/>
        <end position="21"/>
    </location>
</feature>
<keyword evidence="3" id="KW-1185">Reference proteome</keyword>
<protein>
    <submittedName>
        <fullName evidence="2">Uncharacterized protein</fullName>
    </submittedName>
</protein>
<keyword evidence="1" id="KW-0812">Transmembrane</keyword>
<gene>
    <name evidence="2" type="ORF">H8B09_11210</name>
</gene>
<sequence length="72" mass="8043">MKTAAFLGIMLISAAILFMELRKCKQKKNRMVIMGIMLLSTALSITLLFNPHLPGPTQLMSVLFGRFDKMLG</sequence>
<evidence type="ECO:0000313" key="3">
    <source>
        <dbReference type="Proteomes" id="UP000609346"/>
    </source>
</evidence>
<organism evidence="2 3">
    <name type="scientific">Paenibacillus terricola</name>
    <dbReference type="NCBI Taxonomy" id="2763503"/>
    <lineage>
        <taxon>Bacteria</taxon>
        <taxon>Bacillati</taxon>
        <taxon>Bacillota</taxon>
        <taxon>Bacilli</taxon>
        <taxon>Bacillales</taxon>
        <taxon>Paenibacillaceae</taxon>
        <taxon>Paenibacillus</taxon>
    </lineage>
</organism>
<name>A0ABR8MYR3_9BACL</name>
<dbReference type="RefSeq" id="WP_191203579.1">
    <property type="nucleotide sequence ID" value="NZ_JACXZA010000002.1"/>
</dbReference>
<evidence type="ECO:0000313" key="2">
    <source>
        <dbReference type="EMBL" id="MBD3919324.1"/>
    </source>
</evidence>
<keyword evidence="1" id="KW-0472">Membrane</keyword>
<evidence type="ECO:0000256" key="1">
    <source>
        <dbReference type="SAM" id="Phobius"/>
    </source>
</evidence>